<dbReference type="eggNOG" id="arCOG04696">
    <property type="taxonomic scope" value="Archaea"/>
</dbReference>
<sequence>MCLLSAVPAKSGNAGLKRRPLRDPDYIYGSESTVRTPMGYACPVCDDPQADDVHLANHLAFTAMTGGDDHEAWLDERVPDWGQLGEDELSTEVVEYAEETEFPQVFEDTVDRSGDGHSHDHDHGHGDLPQGADRHRGSNALSDHDSEVLAEARDLTREMLRDSDDGGTADDGSDADAADATASGDETE</sequence>
<evidence type="ECO:0000313" key="3">
    <source>
        <dbReference type="Proteomes" id="UP000005629"/>
    </source>
</evidence>
<feature type="compositionally biased region" description="Acidic residues" evidence="1">
    <location>
        <begin position="165"/>
        <end position="177"/>
    </location>
</feature>
<evidence type="ECO:0000256" key="1">
    <source>
        <dbReference type="SAM" id="MobiDB-lite"/>
    </source>
</evidence>
<dbReference type="KEGG" id="hhi:HAH_2638"/>
<dbReference type="AlphaFoldDB" id="G0HQS3"/>
<dbReference type="EMBL" id="CP002921">
    <property type="protein sequence ID" value="AEM58224.1"/>
    <property type="molecule type" value="Genomic_DNA"/>
</dbReference>
<dbReference type="Proteomes" id="UP000005629">
    <property type="component" value="Chromosome I"/>
</dbReference>
<accession>G0HQS3</accession>
<dbReference type="STRING" id="634497.HAH_2638"/>
<dbReference type="InterPro" id="IPR043833">
    <property type="entry name" value="DUF5810"/>
</dbReference>
<dbReference type="HOGENOM" id="CLU_129115_0_0_2"/>
<organism evidence="2 3">
    <name type="scientific">Haloarcula hispanica (strain ATCC 33960 / DSM 4426 / JCM 8911 / NBRC 102182 / NCIMB 2187 / VKM B-1755)</name>
    <dbReference type="NCBI Taxonomy" id="634497"/>
    <lineage>
        <taxon>Archaea</taxon>
        <taxon>Methanobacteriati</taxon>
        <taxon>Methanobacteriota</taxon>
        <taxon>Stenosarchaea group</taxon>
        <taxon>Halobacteria</taxon>
        <taxon>Halobacteriales</taxon>
        <taxon>Haloarculaceae</taxon>
        <taxon>Haloarcula</taxon>
    </lineage>
</organism>
<dbReference type="Pfam" id="PF19126">
    <property type="entry name" value="DUF5810"/>
    <property type="match status" value="1"/>
</dbReference>
<reference evidence="2 3" key="1">
    <citation type="journal article" date="2011" name="J. Bacteriol.">
        <title>Complete genome sequence of Haloarcula hispanica, a model haloarchaeon for studying genetics, metabolism, and virus-host interaction.</title>
        <authorList>
            <person name="Liu H."/>
            <person name="Wu Z."/>
            <person name="Li M."/>
            <person name="Zhang F."/>
            <person name="Zheng H."/>
            <person name="Han J."/>
            <person name="Liu J."/>
            <person name="Zhou J."/>
            <person name="Wang S."/>
            <person name="Xiang H."/>
        </authorList>
    </citation>
    <scope>NUCLEOTIDE SEQUENCE [LARGE SCALE GENOMIC DNA]</scope>
    <source>
        <strain evidence="3">ATCC 33960 / DSM 4426 / JCM 8911 / NBRC 102182 / NCIMB 2187 / VKM B-1755</strain>
    </source>
</reference>
<gene>
    <name evidence="2" type="ordered locus">HAH_2638</name>
</gene>
<feature type="compositionally biased region" description="Low complexity" evidence="1">
    <location>
        <begin position="178"/>
        <end position="188"/>
    </location>
</feature>
<feature type="region of interest" description="Disordered" evidence="1">
    <location>
        <begin position="109"/>
        <end position="188"/>
    </location>
</feature>
<protein>
    <submittedName>
        <fullName evidence="2">Uncharacterized protein</fullName>
    </submittedName>
</protein>
<evidence type="ECO:0000313" key="2">
    <source>
        <dbReference type="EMBL" id="AEM58224.1"/>
    </source>
</evidence>
<name>G0HQS3_HALHT</name>
<proteinExistence type="predicted"/>
<feature type="compositionally biased region" description="Basic and acidic residues" evidence="1">
    <location>
        <begin position="109"/>
        <end position="164"/>
    </location>
</feature>